<gene>
    <name evidence="1" type="ORF">EVA_06523</name>
</gene>
<organism evidence="1">
    <name type="scientific">gut metagenome</name>
    <dbReference type="NCBI Taxonomy" id="749906"/>
    <lineage>
        <taxon>unclassified sequences</taxon>
        <taxon>metagenomes</taxon>
        <taxon>organismal metagenomes</taxon>
    </lineage>
</organism>
<accession>J9GDE3</accession>
<proteinExistence type="predicted"/>
<protein>
    <submittedName>
        <fullName evidence="1">Uncharacterized protein</fullName>
    </submittedName>
</protein>
<sequence>RAKLPDTGASRTACCYFAKNVMKFLRELLYALILMIRKMEISVLNNENYYGIGYPHNKYALLTGV</sequence>
<dbReference type="EMBL" id="AMCI01001494">
    <property type="protein sequence ID" value="EJX05362.1"/>
    <property type="molecule type" value="Genomic_DNA"/>
</dbReference>
<feature type="non-terminal residue" evidence="1">
    <location>
        <position position="1"/>
    </location>
</feature>
<evidence type="ECO:0000313" key="1">
    <source>
        <dbReference type="EMBL" id="EJX05362.1"/>
    </source>
</evidence>
<comment type="caution">
    <text evidence="1">The sequence shown here is derived from an EMBL/GenBank/DDBJ whole genome shotgun (WGS) entry which is preliminary data.</text>
</comment>
<dbReference type="AlphaFoldDB" id="J9GDE3"/>
<name>J9GDE3_9ZZZZ</name>
<reference evidence="1" key="1">
    <citation type="journal article" date="2012" name="PLoS ONE">
        <title>Gene sets for utilization of primary and secondary nutrition supplies in the distal gut of endangered iberian lynx.</title>
        <authorList>
            <person name="Alcaide M."/>
            <person name="Messina E."/>
            <person name="Richter M."/>
            <person name="Bargiela R."/>
            <person name="Peplies J."/>
            <person name="Huws S.A."/>
            <person name="Newbold C.J."/>
            <person name="Golyshin P.N."/>
            <person name="Simon M.A."/>
            <person name="Lopez G."/>
            <person name="Yakimov M.M."/>
            <person name="Ferrer M."/>
        </authorList>
    </citation>
    <scope>NUCLEOTIDE SEQUENCE</scope>
</reference>